<protein>
    <submittedName>
        <fullName evidence="1">Uncharacterized protein</fullName>
    </submittedName>
</protein>
<dbReference type="RefSeq" id="WP_132084621.1">
    <property type="nucleotide sequence ID" value="NZ_SLUK01000006.1"/>
</dbReference>
<accession>A0A9X8Y845</accession>
<evidence type="ECO:0000313" key="1">
    <source>
        <dbReference type="EMBL" id="TCL43263.1"/>
    </source>
</evidence>
<keyword evidence="2" id="KW-1185">Reference proteome</keyword>
<proteinExistence type="predicted"/>
<reference evidence="1 2" key="1">
    <citation type="submission" date="2019-03" db="EMBL/GenBank/DDBJ databases">
        <title>Genomic Encyclopedia of Type Strains, Phase IV (KMG-IV): sequencing the most valuable type-strain genomes for metagenomic binning, comparative biology and taxonomic classification.</title>
        <authorList>
            <person name="Goeker M."/>
        </authorList>
    </citation>
    <scope>NUCLEOTIDE SEQUENCE [LARGE SCALE GENOMIC DNA]</scope>
    <source>
        <strain evidence="1 2">DSM 100433</strain>
    </source>
</reference>
<sequence>MKRGWIWLAALLLIAAVLVLLPWRGPLVLGDGLFSWGGEVLEPARRAGLLDTLHRLEAGDLYQEIPEGEEEQAVSFLCDMEKAGVQVLLLTGRPEWGLDPQAAALKEEVDRAAALAKRSGGALEGLMVDVEPYLTQSWEEDEARVMEGYVSAMVAARQYANRQGLALLACIPYWYDNDHSEALARLIEEGCDGVAVMNYYRSGEASHIQAEADLARAAKKPVVCIFEFQPPGVHGLTEESTYYADGLAAARQSWEKVRRAVDYDGMVLGYHCYDPIRVLIERIE</sequence>
<gene>
    <name evidence="1" type="ORF">EDD78_106123</name>
</gene>
<dbReference type="EMBL" id="SLUK01000006">
    <property type="protein sequence ID" value="TCL43263.1"/>
    <property type="molecule type" value="Genomic_DNA"/>
</dbReference>
<organism evidence="1 2">
    <name type="scientific">Harryflintia acetispora</name>
    <dbReference type="NCBI Taxonomy" id="1849041"/>
    <lineage>
        <taxon>Bacteria</taxon>
        <taxon>Bacillati</taxon>
        <taxon>Bacillota</taxon>
        <taxon>Clostridia</taxon>
        <taxon>Eubacteriales</taxon>
        <taxon>Oscillospiraceae</taxon>
        <taxon>Harryflintia</taxon>
    </lineage>
</organism>
<dbReference type="Proteomes" id="UP000294682">
    <property type="component" value="Unassembled WGS sequence"/>
</dbReference>
<name>A0A9X8Y845_9FIRM</name>
<dbReference type="AlphaFoldDB" id="A0A9X8Y845"/>
<evidence type="ECO:0000313" key="2">
    <source>
        <dbReference type="Proteomes" id="UP000294682"/>
    </source>
</evidence>
<comment type="caution">
    <text evidence="1">The sequence shown here is derived from an EMBL/GenBank/DDBJ whole genome shotgun (WGS) entry which is preliminary data.</text>
</comment>